<evidence type="ECO:0000256" key="1">
    <source>
        <dbReference type="SAM" id="MobiDB-lite"/>
    </source>
</evidence>
<organism evidence="2 3">
    <name type="scientific">Lithospermum erythrorhizon</name>
    <name type="common">Purple gromwell</name>
    <name type="synonym">Lithospermum officinale var. erythrorhizon</name>
    <dbReference type="NCBI Taxonomy" id="34254"/>
    <lineage>
        <taxon>Eukaryota</taxon>
        <taxon>Viridiplantae</taxon>
        <taxon>Streptophyta</taxon>
        <taxon>Embryophyta</taxon>
        <taxon>Tracheophyta</taxon>
        <taxon>Spermatophyta</taxon>
        <taxon>Magnoliopsida</taxon>
        <taxon>eudicotyledons</taxon>
        <taxon>Gunneridae</taxon>
        <taxon>Pentapetalae</taxon>
        <taxon>asterids</taxon>
        <taxon>lamiids</taxon>
        <taxon>Boraginales</taxon>
        <taxon>Boraginaceae</taxon>
        <taxon>Boraginoideae</taxon>
        <taxon>Lithospermeae</taxon>
        <taxon>Lithospermum</taxon>
    </lineage>
</organism>
<name>A0AAV3QZD0_LITER</name>
<feature type="region of interest" description="Disordered" evidence="1">
    <location>
        <begin position="85"/>
        <end position="107"/>
    </location>
</feature>
<feature type="region of interest" description="Disordered" evidence="1">
    <location>
        <begin position="1"/>
        <end position="42"/>
    </location>
</feature>
<dbReference type="EMBL" id="BAABME010006648">
    <property type="protein sequence ID" value="GAA0168930.1"/>
    <property type="molecule type" value="Genomic_DNA"/>
</dbReference>
<dbReference type="AlphaFoldDB" id="A0AAV3QZD0"/>
<comment type="caution">
    <text evidence="2">The sequence shown here is derived from an EMBL/GenBank/DDBJ whole genome shotgun (WGS) entry which is preliminary data.</text>
</comment>
<gene>
    <name evidence="2" type="ORF">LIER_23521</name>
</gene>
<sequence>MSPPGTSLPPRKRMGFPLTSSRPSQFLKRSERAPPFSSSTASNHAEFFSLQGVALQSYKELLSSYEEVGGSSSQAGRLEGELKALKKEKTREEGLESRAGGPEGREGLCAEGESNLRAGQDEMLQTHDHLLNQLTKSQRHAQIMEATLEGTRTTEGLGELVRSSNVGHDLLFQHFTQALERTIQAM</sequence>
<accession>A0AAV3QZD0</accession>
<dbReference type="Proteomes" id="UP001454036">
    <property type="component" value="Unassembled WGS sequence"/>
</dbReference>
<keyword evidence="3" id="KW-1185">Reference proteome</keyword>
<feature type="compositionally biased region" description="Basic and acidic residues" evidence="1">
    <location>
        <begin position="85"/>
        <end position="96"/>
    </location>
</feature>
<evidence type="ECO:0000313" key="2">
    <source>
        <dbReference type="EMBL" id="GAA0168930.1"/>
    </source>
</evidence>
<protein>
    <submittedName>
        <fullName evidence="2">Uncharacterized protein</fullName>
    </submittedName>
</protein>
<proteinExistence type="predicted"/>
<evidence type="ECO:0000313" key="3">
    <source>
        <dbReference type="Proteomes" id="UP001454036"/>
    </source>
</evidence>
<reference evidence="2 3" key="1">
    <citation type="submission" date="2024-01" db="EMBL/GenBank/DDBJ databases">
        <title>The complete chloroplast genome sequence of Lithospermum erythrorhizon: insights into the phylogenetic relationship among Boraginaceae species and the maternal lineages of purple gromwells.</title>
        <authorList>
            <person name="Okada T."/>
            <person name="Watanabe K."/>
        </authorList>
    </citation>
    <scope>NUCLEOTIDE SEQUENCE [LARGE SCALE GENOMIC DNA]</scope>
</reference>